<comment type="caution">
    <text evidence="1">The sequence shown here is derived from an EMBL/GenBank/DDBJ whole genome shotgun (WGS) entry which is preliminary data.</text>
</comment>
<reference evidence="1" key="1">
    <citation type="submission" date="2023-05" db="EMBL/GenBank/DDBJ databases">
        <authorList>
            <person name="Stuckert A."/>
        </authorList>
    </citation>
    <scope>NUCLEOTIDE SEQUENCE</scope>
</reference>
<keyword evidence="2" id="KW-1185">Reference proteome</keyword>
<evidence type="ECO:0000313" key="1">
    <source>
        <dbReference type="EMBL" id="CAI9623984.1"/>
    </source>
</evidence>
<protein>
    <submittedName>
        <fullName evidence="1">Uncharacterized protein</fullName>
    </submittedName>
</protein>
<proteinExistence type="predicted"/>
<gene>
    <name evidence="1" type="ORF">SPARVUS_LOCUS16570503</name>
</gene>
<evidence type="ECO:0000313" key="2">
    <source>
        <dbReference type="Proteomes" id="UP001162483"/>
    </source>
</evidence>
<organism evidence="1 2">
    <name type="scientific">Staurois parvus</name>
    <dbReference type="NCBI Taxonomy" id="386267"/>
    <lineage>
        <taxon>Eukaryota</taxon>
        <taxon>Metazoa</taxon>
        <taxon>Chordata</taxon>
        <taxon>Craniata</taxon>
        <taxon>Vertebrata</taxon>
        <taxon>Euteleostomi</taxon>
        <taxon>Amphibia</taxon>
        <taxon>Batrachia</taxon>
        <taxon>Anura</taxon>
        <taxon>Neobatrachia</taxon>
        <taxon>Ranoidea</taxon>
        <taxon>Ranidae</taxon>
        <taxon>Staurois</taxon>
    </lineage>
</organism>
<name>A0ABN9HQB8_9NEOB</name>
<dbReference type="Proteomes" id="UP001162483">
    <property type="component" value="Unassembled WGS sequence"/>
</dbReference>
<sequence length="73" mass="8322">MFLNKIAVFTYIRDLTRGRSHILVLSAGNVFPIRSLFTNIRDLTRGRSHFPVPVREMSLTEVLSSCTSGIILW</sequence>
<dbReference type="EMBL" id="CATNWA010021794">
    <property type="protein sequence ID" value="CAI9623984.1"/>
    <property type="molecule type" value="Genomic_DNA"/>
</dbReference>
<accession>A0ABN9HQB8</accession>